<accession>A0ABZ2C5J3</accession>
<dbReference type="SUPFAM" id="SSF56954">
    <property type="entry name" value="Outer membrane efflux proteins (OEP)"/>
    <property type="match status" value="1"/>
</dbReference>
<sequence>MKRALISLSCLLSACAIGPDYEKPEFEVPDVWENAGSQNPERDLKIEAEWWKSFQDPLLTELVEEAVKSNPTYLQALSLIQEARAQVKSATAGLFPEIDGTGSYSHNLNSLNVNSGGSGGKRVRESDAYALGFDTSWEIDLFGRLRRADEAAKATFEGDVANGQDILLSLIAEVAQNYVLLRQYQQQLLVTQKNAKSWDELYNLNVSLFQAGHISEFSVLEAKTSRDQTRSQIAPLEANVKTTLHQLAILTGKPPASLYDKLSEPHPIPQVSGEIFADLPSALLERRPDIRKAERNLASNTAQIGLAMGDLFPKFSFTGNLGYNSSKGSNFFDHTSFNASFGPTFTWDIIDFGRVRANIEAQEAIKDQSYYQYKSVLLSALQDVENGLVNLSSEGKRHENLYAALTASQGVVDLSLSEYQAGVIDFLTVLTAKTVRNTNELNFIQSQAALSVDAIALYKALGGGWETILKSSKPQSTLLSIFPKVSSDPDDPGAL</sequence>
<keyword evidence="2" id="KW-0564">Palmitate</keyword>
<dbReference type="PROSITE" id="PS51257">
    <property type="entry name" value="PROKAR_LIPOPROTEIN"/>
    <property type="match status" value="1"/>
</dbReference>
<dbReference type="RefSeq" id="WP_331255704.1">
    <property type="nucleotide sequence ID" value="NZ_CP133270.1"/>
</dbReference>
<comment type="similarity">
    <text evidence="1 2">Belongs to the outer membrane factor (OMF) (TC 1.B.17) family.</text>
</comment>
<dbReference type="NCBIfam" id="TIGR01845">
    <property type="entry name" value="outer_NodT"/>
    <property type="match status" value="1"/>
</dbReference>
<dbReference type="Proteomes" id="UP001330434">
    <property type="component" value="Chromosome"/>
</dbReference>
<gene>
    <name evidence="3" type="ORF">Bealeia1_01075</name>
</gene>
<evidence type="ECO:0000313" key="3">
    <source>
        <dbReference type="EMBL" id="WVX66886.1"/>
    </source>
</evidence>
<dbReference type="Gene3D" id="2.20.200.10">
    <property type="entry name" value="Outer membrane efflux proteins (OEP)"/>
    <property type="match status" value="1"/>
</dbReference>
<proteinExistence type="inferred from homology"/>
<dbReference type="InterPro" id="IPR003423">
    <property type="entry name" value="OMP_efflux"/>
</dbReference>
<keyword evidence="2" id="KW-0472">Membrane</keyword>
<dbReference type="Gene3D" id="1.20.1600.10">
    <property type="entry name" value="Outer membrane efflux proteins (OEP)"/>
    <property type="match status" value="1"/>
</dbReference>
<keyword evidence="4" id="KW-1185">Reference proteome</keyword>
<dbReference type="PANTHER" id="PTHR30203">
    <property type="entry name" value="OUTER MEMBRANE CATION EFFLUX PROTEIN"/>
    <property type="match status" value="1"/>
</dbReference>
<keyword evidence="2" id="KW-1134">Transmembrane beta strand</keyword>
<dbReference type="Pfam" id="PF02321">
    <property type="entry name" value="OEP"/>
    <property type="match status" value="2"/>
</dbReference>
<keyword evidence="2" id="KW-0812">Transmembrane</keyword>
<dbReference type="InterPro" id="IPR010131">
    <property type="entry name" value="MdtP/NodT-like"/>
</dbReference>
<comment type="subcellular location">
    <subcellularLocation>
        <location evidence="2">Cell membrane</location>
        <topology evidence="2">Lipid-anchor</topology>
    </subcellularLocation>
</comment>
<evidence type="ECO:0000256" key="2">
    <source>
        <dbReference type="RuleBase" id="RU362097"/>
    </source>
</evidence>
<protein>
    <submittedName>
        <fullName evidence="3">Outer membrane channel TolC</fullName>
    </submittedName>
</protein>
<evidence type="ECO:0000256" key="1">
    <source>
        <dbReference type="ARBA" id="ARBA00007613"/>
    </source>
</evidence>
<organism evidence="3 4">
    <name type="scientific">Candidatus Bealeia paramacronuclearis</name>
    <dbReference type="NCBI Taxonomy" id="1921001"/>
    <lineage>
        <taxon>Bacteria</taxon>
        <taxon>Pseudomonadati</taxon>
        <taxon>Pseudomonadota</taxon>
        <taxon>Alphaproteobacteria</taxon>
        <taxon>Holosporales</taxon>
        <taxon>Holosporaceae</taxon>
        <taxon>Candidatus Bealeia</taxon>
    </lineage>
</organism>
<name>A0ABZ2C5J3_9PROT</name>
<evidence type="ECO:0000313" key="4">
    <source>
        <dbReference type="Proteomes" id="UP001330434"/>
    </source>
</evidence>
<dbReference type="EMBL" id="CP133270">
    <property type="protein sequence ID" value="WVX66886.1"/>
    <property type="molecule type" value="Genomic_DNA"/>
</dbReference>
<reference evidence="3 4" key="1">
    <citation type="journal article" date="2024" name="Environ. Microbiol.">
        <title>Novel evolutionary insights on the interactions of the Holosporales (Alphaproteobacteria) with eukaryotic hosts from comparative genomics.</title>
        <authorList>
            <person name="Giovannini M."/>
            <person name="Petroni G."/>
            <person name="Castelli M."/>
        </authorList>
    </citation>
    <scope>NUCLEOTIDE SEQUENCE [LARGE SCALE GENOMIC DNA]</scope>
    <source>
        <strain evidence="3 4">US_Bl 15I1</strain>
    </source>
</reference>
<keyword evidence="2" id="KW-0449">Lipoprotein</keyword>